<sequence length="146" mass="16337">MNGNVDQDAILRARNVLLSSGRPSPRQEIDACRVLAQVSPATYLPRLSRALVRLSWDCSVRELPEARLVLHTEAVEAARGLDESDPQYAPLLLDALQWYQGTLFELGRRREGLAVREEMAGLGRRAFEAAPESLWWKGPELWEAGA</sequence>
<accession>A0AB39RNR9</accession>
<organism evidence="1">
    <name type="scientific">Streptomyces sp. R41</name>
    <dbReference type="NCBI Taxonomy" id="3238632"/>
    <lineage>
        <taxon>Bacteria</taxon>
        <taxon>Bacillati</taxon>
        <taxon>Actinomycetota</taxon>
        <taxon>Actinomycetes</taxon>
        <taxon>Kitasatosporales</taxon>
        <taxon>Streptomycetaceae</taxon>
        <taxon>Streptomyces</taxon>
    </lineage>
</organism>
<evidence type="ECO:0008006" key="2">
    <source>
        <dbReference type="Google" id="ProtNLM"/>
    </source>
</evidence>
<dbReference type="RefSeq" id="WP_369249929.1">
    <property type="nucleotide sequence ID" value="NZ_CP163443.1"/>
</dbReference>
<dbReference type="AlphaFoldDB" id="A0AB39RNR9"/>
<proteinExistence type="predicted"/>
<protein>
    <recommendedName>
        <fullName evidence="2">Transcriptional regulator</fullName>
    </recommendedName>
</protein>
<evidence type="ECO:0000313" key="1">
    <source>
        <dbReference type="EMBL" id="XDQ56859.1"/>
    </source>
</evidence>
<name>A0AB39RNR9_9ACTN</name>
<reference evidence="1" key="1">
    <citation type="submission" date="2024-07" db="EMBL/GenBank/DDBJ databases">
        <authorList>
            <person name="Yu S.T."/>
        </authorList>
    </citation>
    <scope>NUCLEOTIDE SEQUENCE</scope>
    <source>
        <strain evidence="1">R41</strain>
    </source>
</reference>
<gene>
    <name evidence="1" type="ORF">AB5J53_36875</name>
</gene>
<dbReference type="EMBL" id="CP163443">
    <property type="protein sequence ID" value="XDQ56859.1"/>
    <property type="molecule type" value="Genomic_DNA"/>
</dbReference>